<dbReference type="PANTHER" id="PTHR41259:SF1">
    <property type="entry name" value="DOUBLE-STRAND BREAK REPAIR RAD50 ATPASE, PUTATIVE-RELATED"/>
    <property type="match status" value="1"/>
</dbReference>
<evidence type="ECO:0000259" key="3">
    <source>
        <dbReference type="Pfam" id="PF13514"/>
    </source>
</evidence>
<feature type="transmembrane region" description="Helical" evidence="2">
    <location>
        <begin position="467"/>
        <end position="487"/>
    </location>
</feature>
<dbReference type="Gene3D" id="3.40.50.300">
    <property type="entry name" value="P-loop containing nucleotide triphosphate hydrolases"/>
    <property type="match status" value="2"/>
</dbReference>
<evidence type="ECO:0000313" key="4">
    <source>
        <dbReference type="EMBL" id="MBM7571442.1"/>
    </source>
</evidence>
<dbReference type="InterPro" id="IPR027417">
    <property type="entry name" value="P-loop_NTPase"/>
</dbReference>
<dbReference type="Pfam" id="PF13514">
    <property type="entry name" value="AAA_27"/>
    <property type="match status" value="1"/>
</dbReference>
<evidence type="ECO:0000256" key="2">
    <source>
        <dbReference type="SAM" id="Phobius"/>
    </source>
</evidence>
<organism evidence="4 5">
    <name type="scientific">Aquibacillus albus</name>
    <dbReference type="NCBI Taxonomy" id="1168171"/>
    <lineage>
        <taxon>Bacteria</taxon>
        <taxon>Bacillati</taxon>
        <taxon>Bacillota</taxon>
        <taxon>Bacilli</taxon>
        <taxon>Bacillales</taxon>
        <taxon>Bacillaceae</taxon>
        <taxon>Aquibacillus</taxon>
    </lineage>
</organism>
<keyword evidence="5" id="KW-1185">Reference proteome</keyword>
<keyword evidence="2" id="KW-0812">Transmembrane</keyword>
<keyword evidence="1" id="KW-0175">Coiled coil</keyword>
<dbReference type="PANTHER" id="PTHR41259">
    <property type="entry name" value="DOUBLE-STRAND BREAK REPAIR RAD50 ATPASE, PUTATIVE-RELATED"/>
    <property type="match status" value="1"/>
</dbReference>
<feature type="coiled-coil region" evidence="1">
    <location>
        <begin position="532"/>
        <end position="576"/>
    </location>
</feature>
<gene>
    <name evidence="4" type="ORF">JOC48_001938</name>
</gene>
<dbReference type="EMBL" id="JAFBDR010000009">
    <property type="protein sequence ID" value="MBM7571442.1"/>
    <property type="molecule type" value="Genomic_DNA"/>
</dbReference>
<evidence type="ECO:0000313" key="5">
    <source>
        <dbReference type="Proteomes" id="UP001296943"/>
    </source>
</evidence>
<evidence type="ECO:0000256" key="1">
    <source>
        <dbReference type="SAM" id="Coils"/>
    </source>
</evidence>
<dbReference type="RefSeq" id="WP_204499064.1">
    <property type="nucleotide sequence ID" value="NZ_JAFBDR010000009.1"/>
</dbReference>
<keyword evidence="2" id="KW-1133">Transmembrane helix</keyword>
<keyword evidence="2" id="KW-0472">Membrane</keyword>
<dbReference type="Proteomes" id="UP001296943">
    <property type="component" value="Unassembled WGS sequence"/>
</dbReference>
<sequence length="986" mass="117264">MKIIQATIFGFGKWQDDQLDFSNRSLVIISGENESGKTTLRQFFLFMLFGLPPKKREFYFPKTGGKMGGRLTVFTEEDGEFTIERIHDRRNGEATCYLSNGDTYQEDWLKAKLKGIDEKTFTSIFSFDSIQLSRLHKISGEELGNVLLGIGLSGTDKIHTIEKKLDNELDSLFKPQGKRPTINKLLNEIDKKHKELIEIEREEKTYNEKKQNLKELSDEFGFIQRECEQIANEKDDLSKRIQAYSMLQTYAELNEQSKQLPDGIRFPENGLERYYSMKDQLLPLNSELSVLRDNRNKYTEEIKAIQKKLLDNETIQHIEELLGGYHTYNQFMNDREYSRQEKDKLERVLTNHLEELKIGLRIDDLQDISFPFHIEEHWSSLKQEREQLTIEKDKMEKEEIALQEQINQFEDEKIKIENQLLDTDALRDLKDKIKKKQNLDRMDALEDLQVYQRRKWKNIAEKRKKTSTTIGVISLIGCILFAILATVLDNLTIYGLSAIFLLAGIIQTVWVHYSLKEMEGFFQESRPPETKTQDHTIELSALEQQLQEQQQLFNQLEMIENQLRQLQVEQLKLDERTRLLVSKQKRLEDLVYEERQTYPFLKGINVSYWQKLYHHLKSCIEKNQQLNHHKEVFHRKKKEMDDFEQKVHLFMKNHSWLSDDSDILPAIHDVQDKIDADKKARSKLLQYQEWVHQTEEQIRHLEQKKIPYEEEVHYLWKITEVTNEEDFIKQGKLKEEMETINKEMEDLQERLKSIFETRDITSIVKEDLKNKWELEQSYEDLKEKQDELEKKLEDKRQVLSDVKSMIRQLEGSEDYSVLKHRFHLEIDQLKQHAKQWAIYQVAKEKLMETKAVYQNNYLPAVMQQATEYFHRLTNGAYVDVYVPMDDHTLQVEHYSGLRYDVQELSQGTRDQLYVALRIALSEVSGKDNNLPFVIDDAFVHFDRQREQTMMDILYELSHRQQVIFFTYQDSLKEFSQEKNSVHLQRL</sequence>
<comment type="caution">
    <text evidence="4">The sequence shown here is derived from an EMBL/GenBank/DDBJ whole genome shotgun (WGS) entry which is preliminary data.</text>
</comment>
<feature type="transmembrane region" description="Helical" evidence="2">
    <location>
        <begin position="493"/>
        <end position="513"/>
    </location>
</feature>
<feature type="coiled-coil region" evidence="1">
    <location>
        <begin position="378"/>
        <end position="419"/>
    </location>
</feature>
<reference evidence="4 5" key="1">
    <citation type="submission" date="2021-01" db="EMBL/GenBank/DDBJ databases">
        <title>Genomic Encyclopedia of Type Strains, Phase IV (KMG-IV): sequencing the most valuable type-strain genomes for metagenomic binning, comparative biology and taxonomic classification.</title>
        <authorList>
            <person name="Goeker M."/>
        </authorList>
    </citation>
    <scope>NUCLEOTIDE SEQUENCE [LARGE SCALE GENOMIC DNA]</scope>
    <source>
        <strain evidence="4 5">DSM 23711</strain>
    </source>
</reference>
<dbReference type="InterPro" id="IPR038734">
    <property type="entry name" value="YhaN_AAA"/>
</dbReference>
<accession>A0ABS2MZY3</accession>
<feature type="domain" description="YhaN AAA" evidence="3">
    <location>
        <begin position="1"/>
        <end position="201"/>
    </location>
</feature>
<feature type="coiled-coil region" evidence="1">
    <location>
        <begin position="182"/>
        <end position="233"/>
    </location>
</feature>
<feature type="coiled-coil region" evidence="1">
    <location>
        <begin position="691"/>
        <end position="805"/>
    </location>
</feature>
<dbReference type="SUPFAM" id="SSF52540">
    <property type="entry name" value="P-loop containing nucleoside triphosphate hydrolases"/>
    <property type="match status" value="2"/>
</dbReference>
<name>A0ABS2MZY3_9BACI</name>
<protein>
    <submittedName>
        <fullName evidence="4">Uncharacterized protein YhaN</fullName>
    </submittedName>
</protein>
<proteinExistence type="predicted"/>